<evidence type="ECO:0000256" key="13">
    <source>
        <dbReference type="PIRSR" id="PIRSR017107-4"/>
    </source>
</evidence>
<dbReference type="EMBL" id="JBHSHT010000002">
    <property type="protein sequence ID" value="MFC4825187.1"/>
    <property type="molecule type" value="Genomic_DNA"/>
</dbReference>
<evidence type="ECO:0000256" key="7">
    <source>
        <dbReference type="ARBA" id="ARBA00022723"/>
    </source>
</evidence>
<dbReference type="GO" id="GO:0046872">
    <property type="term" value="F:metal ion binding"/>
    <property type="evidence" value="ECO:0007669"/>
    <property type="project" value="UniProtKB-KW"/>
</dbReference>
<feature type="binding site" evidence="13">
    <location>
        <position position="240"/>
    </location>
    <ligand>
        <name>Mg(2+)</name>
        <dbReference type="ChEBI" id="CHEBI:18420"/>
    </ligand>
</feature>
<dbReference type="PANTHER" id="PTHR48073:SF2">
    <property type="entry name" value="O-SUCCINYLBENZOATE SYNTHASE"/>
    <property type="match status" value="1"/>
</dbReference>
<feature type="binding site" evidence="11">
    <location>
        <position position="333"/>
    </location>
    <ligand>
        <name>(2S,3S)-3-methyl-L-aspartate</name>
        <dbReference type="ChEBI" id="CHEBI:58724"/>
    </ligand>
</feature>
<dbReference type="Pfam" id="PF05034">
    <property type="entry name" value="MAAL_N"/>
    <property type="match status" value="1"/>
</dbReference>
<feature type="binding site" evidence="13">
    <location>
        <position position="311"/>
    </location>
    <ligand>
        <name>Mg(2+)</name>
        <dbReference type="ChEBI" id="CHEBI:18420"/>
    </ligand>
</feature>
<dbReference type="InterPro" id="IPR036849">
    <property type="entry name" value="Enolase-like_C_sf"/>
</dbReference>
<dbReference type="CDD" id="cd03314">
    <property type="entry name" value="MAL"/>
    <property type="match status" value="1"/>
</dbReference>
<keyword evidence="7 13" id="KW-0479">Metal-binding</keyword>
<dbReference type="SFLD" id="SFLDS00001">
    <property type="entry name" value="Enolase"/>
    <property type="match status" value="1"/>
</dbReference>
<evidence type="ECO:0000256" key="11">
    <source>
        <dbReference type="PIRSR" id="PIRSR017107-2"/>
    </source>
</evidence>
<dbReference type="InterPro" id="IPR022662">
    <property type="entry name" value="MeAsp_NH4-lyase_C"/>
</dbReference>
<dbReference type="AlphaFoldDB" id="A0ABD5Q382"/>
<dbReference type="RefSeq" id="WP_254269117.1">
    <property type="nucleotide sequence ID" value="NZ_CP100400.1"/>
</dbReference>
<feature type="active site" description="Proton acceptor" evidence="10">
    <location>
        <position position="335"/>
    </location>
</feature>
<keyword evidence="9 16" id="KW-0456">Lyase</keyword>
<dbReference type="PIRSF" id="PIRSF017107">
    <property type="entry name" value="MAL"/>
    <property type="match status" value="1"/>
</dbReference>
<comment type="subunit">
    <text evidence="5">Homodimer.</text>
</comment>
<evidence type="ECO:0000256" key="3">
    <source>
        <dbReference type="ARBA" id="ARBA00004675"/>
    </source>
</evidence>
<name>A0ABD5Q382_9EURY</name>
<evidence type="ECO:0000256" key="4">
    <source>
        <dbReference type="ARBA" id="ARBA00009954"/>
    </source>
</evidence>
<dbReference type="PANTHER" id="PTHR48073">
    <property type="entry name" value="O-SUCCINYLBENZOATE SYNTHASE-RELATED"/>
    <property type="match status" value="1"/>
</dbReference>
<evidence type="ECO:0000256" key="1">
    <source>
        <dbReference type="ARBA" id="ARBA00000789"/>
    </source>
</evidence>
<accession>A0ABD5Q382</accession>
<feature type="site" description="Transition state stabilizer" evidence="12">
    <location>
        <position position="196"/>
    </location>
</feature>
<dbReference type="SUPFAM" id="SSF54826">
    <property type="entry name" value="Enolase N-terminal domain-like"/>
    <property type="match status" value="1"/>
</dbReference>
<sequence length="424" mass="44757">MTTIARVRAVPGASGFFFDDQRAIKRGAERDGAAYRGDPVTPGFDRVRQAGEAISVLLELDDGTVATGDCAAVQYSGAGGRDPLFRAEEFVPVVERPVADALVGRPAEAFAENADLLADLDGPDGERLHTAVRYGVSQALLDAAATARGATKTDALADALGTDPADDPVPVFGQSGDARRDNAEKMLLKGVPVLPHGLFNSVEKVGEEGERLVGYLDWLSARAAEIGPAGVDYSPRFHVDVYGVLGEVFGPPFDRPEVADYFADLRAAAAPYPLQVEGPMDAGGRAEQVHAMAELRDGLADAGVPVDLVADEWCNTLPDVEAFVDAGAADVVQVKTPDLGGVHRSGEAVRYCEGTDTRAYLGGTCNETAESARTCAHVALATDAAQVLAKPGMGFDEGYMIVTNEMRRALARRDLRQSRVVADD</sequence>
<dbReference type="Proteomes" id="UP001595945">
    <property type="component" value="Unassembled WGS sequence"/>
</dbReference>
<feature type="domain" description="Methylaspartate ammonia-lyase C-terminal" evidence="15">
    <location>
        <begin position="166"/>
        <end position="412"/>
    </location>
</feature>
<evidence type="ECO:0000259" key="14">
    <source>
        <dbReference type="Pfam" id="PF05034"/>
    </source>
</evidence>
<dbReference type="Gene3D" id="3.20.20.120">
    <property type="entry name" value="Enolase-like C-terminal domain"/>
    <property type="match status" value="1"/>
</dbReference>
<dbReference type="EC" id="4.3.1.2" evidence="6"/>
<dbReference type="SFLD" id="SFLDG00151">
    <property type="entry name" value="methylaspartate_ammonia-lyase"/>
    <property type="match status" value="1"/>
</dbReference>
<evidence type="ECO:0000259" key="15">
    <source>
        <dbReference type="Pfam" id="PF07476"/>
    </source>
</evidence>
<evidence type="ECO:0000256" key="9">
    <source>
        <dbReference type="ARBA" id="ARBA00023239"/>
    </source>
</evidence>
<evidence type="ECO:0000256" key="12">
    <source>
        <dbReference type="PIRSR" id="PIRSR017107-3"/>
    </source>
</evidence>
<dbReference type="SUPFAM" id="SSF51604">
    <property type="entry name" value="Enolase C-terminal domain-like"/>
    <property type="match status" value="1"/>
</dbReference>
<comment type="similarity">
    <text evidence="4">Belongs to the methylaspartate ammonia-lyase family.</text>
</comment>
<proteinExistence type="inferred from homology"/>
<dbReference type="GO" id="GO:0050096">
    <property type="term" value="F:methylaspartate ammonia-lyase activity"/>
    <property type="evidence" value="ECO:0007669"/>
    <property type="project" value="UniProtKB-EC"/>
</dbReference>
<feature type="binding site" evidence="13">
    <location>
        <position position="277"/>
    </location>
    <ligand>
        <name>Mg(2+)</name>
        <dbReference type="ChEBI" id="CHEBI:18420"/>
    </ligand>
</feature>
<keyword evidence="8 13" id="KW-0460">Magnesium</keyword>
<comment type="caution">
    <text evidence="16">The sequence shown here is derived from an EMBL/GenBank/DDBJ whole genome shotgun (WGS) entry which is preliminary data.</text>
</comment>
<comment type="catalytic activity">
    <reaction evidence="1">
        <text>(2S,3S)-3-methyl-L-aspartate = mesaconate + NH4(+)</text>
        <dbReference type="Rhea" id="RHEA:12829"/>
        <dbReference type="ChEBI" id="CHEBI:28938"/>
        <dbReference type="ChEBI" id="CHEBI:36986"/>
        <dbReference type="ChEBI" id="CHEBI:58724"/>
        <dbReference type="EC" id="4.3.1.2"/>
    </reaction>
</comment>
<organism evidence="16 17">
    <name type="scientific">Halorussus aquaticus</name>
    <dbReference type="NCBI Taxonomy" id="2953748"/>
    <lineage>
        <taxon>Archaea</taxon>
        <taxon>Methanobacteriati</taxon>
        <taxon>Methanobacteriota</taxon>
        <taxon>Stenosarchaea group</taxon>
        <taxon>Halobacteria</taxon>
        <taxon>Halobacteriales</taxon>
        <taxon>Haladaptataceae</taxon>
        <taxon>Halorussus</taxon>
    </lineage>
</organism>
<evidence type="ECO:0000313" key="17">
    <source>
        <dbReference type="Proteomes" id="UP001595945"/>
    </source>
</evidence>
<feature type="binding site" evidence="11">
    <location>
        <position position="174"/>
    </location>
    <ligand>
        <name>(2S,3S)-3-methyl-L-aspartate</name>
        <dbReference type="ChEBI" id="CHEBI:58724"/>
    </ligand>
</feature>
<evidence type="ECO:0000256" key="6">
    <source>
        <dbReference type="ARBA" id="ARBA00012993"/>
    </source>
</evidence>
<evidence type="ECO:0000256" key="8">
    <source>
        <dbReference type="ARBA" id="ARBA00022842"/>
    </source>
</evidence>
<dbReference type="Pfam" id="PF07476">
    <property type="entry name" value="MAAL_C"/>
    <property type="match status" value="1"/>
</dbReference>
<dbReference type="SFLD" id="SFLDF00007">
    <property type="entry name" value="methylaspartate_ammonia-lyase"/>
    <property type="match status" value="1"/>
</dbReference>
<evidence type="ECO:0000256" key="5">
    <source>
        <dbReference type="ARBA" id="ARBA00011738"/>
    </source>
</evidence>
<dbReference type="GeneID" id="73044102"/>
<dbReference type="InterPro" id="IPR029017">
    <property type="entry name" value="Enolase-like_N"/>
</dbReference>
<comment type="pathway">
    <text evidence="3">Amino-acid degradation; L-glutamate degradation via mesaconate pathway; acetate and pyruvate from L-glutamate: step 2/4.</text>
</comment>
<gene>
    <name evidence="16" type="ORF">ACFO9K_13060</name>
</gene>
<feature type="domain" description="Methylaspartate ammonia-lyase N-terminal" evidence="14">
    <location>
        <begin position="4"/>
        <end position="160"/>
    </location>
</feature>
<dbReference type="InterPro" id="IPR022665">
    <property type="entry name" value="MeAsp_NH4-lyase_N"/>
</dbReference>
<reference evidence="16 17" key="1">
    <citation type="journal article" date="2019" name="Int. J. Syst. Evol. Microbiol.">
        <title>The Global Catalogue of Microorganisms (GCM) 10K type strain sequencing project: providing services to taxonomists for standard genome sequencing and annotation.</title>
        <authorList>
            <consortium name="The Broad Institute Genomics Platform"/>
            <consortium name="The Broad Institute Genome Sequencing Center for Infectious Disease"/>
            <person name="Wu L."/>
            <person name="Ma J."/>
        </authorList>
    </citation>
    <scope>NUCLEOTIDE SEQUENCE [LARGE SCALE GENOMIC DNA]</scope>
    <source>
        <strain evidence="16 17">XZYJ18</strain>
    </source>
</reference>
<evidence type="ECO:0000313" key="16">
    <source>
        <dbReference type="EMBL" id="MFC4825187.1"/>
    </source>
</evidence>
<dbReference type="NCBIfam" id="TIGR01502">
    <property type="entry name" value="B_methylAsp_ase"/>
    <property type="match status" value="1"/>
</dbReference>
<dbReference type="InterPro" id="IPR006395">
    <property type="entry name" value="Me_Asp_am_lyase"/>
</dbReference>
<protein>
    <recommendedName>
        <fullName evidence="6">methylaspartate ammonia-lyase</fullName>
        <ecNumber evidence="6">4.3.1.2</ecNumber>
    </recommendedName>
</protein>
<keyword evidence="17" id="KW-1185">Reference proteome</keyword>
<comment type="cofactor">
    <cofactor evidence="2 13">
        <name>Mg(2+)</name>
        <dbReference type="ChEBI" id="CHEBI:18420"/>
    </cofactor>
</comment>
<evidence type="ECO:0000256" key="10">
    <source>
        <dbReference type="PIRSR" id="PIRSR017107-1"/>
    </source>
</evidence>
<evidence type="ECO:0000256" key="2">
    <source>
        <dbReference type="ARBA" id="ARBA00001946"/>
    </source>
</evidence>
<dbReference type="Gene3D" id="3.30.390.10">
    <property type="entry name" value="Enolase-like, N-terminal domain"/>
    <property type="match status" value="1"/>
</dbReference>